<feature type="transmembrane region" description="Helical" evidence="1">
    <location>
        <begin position="39"/>
        <end position="56"/>
    </location>
</feature>
<evidence type="ECO:0000259" key="2">
    <source>
        <dbReference type="Pfam" id="PF14317"/>
    </source>
</evidence>
<keyword evidence="1" id="KW-0812">Transmembrane</keyword>
<dbReference type="EMBL" id="BRPJ01000100">
    <property type="protein sequence ID" value="GLB32841.1"/>
    <property type="molecule type" value="Genomic_DNA"/>
</dbReference>
<keyword evidence="4" id="KW-1185">Reference proteome</keyword>
<accession>A0ABQ5MDC2</accession>
<dbReference type="Proteomes" id="UP001419084">
    <property type="component" value="Unassembled WGS sequence"/>
</dbReference>
<gene>
    <name evidence="3" type="ORF">LAD12857_47640</name>
</gene>
<keyword evidence="1" id="KW-0472">Membrane</keyword>
<evidence type="ECO:0000313" key="4">
    <source>
        <dbReference type="Proteomes" id="UP001419084"/>
    </source>
</evidence>
<protein>
    <recommendedName>
        <fullName evidence="2">YcxB-like C-terminal domain-containing protein</fullName>
    </recommendedName>
</protein>
<proteinExistence type="predicted"/>
<evidence type="ECO:0000256" key="1">
    <source>
        <dbReference type="SAM" id="Phobius"/>
    </source>
</evidence>
<name>A0ABQ5MDC2_9FIRM</name>
<dbReference type="InterPro" id="IPR025588">
    <property type="entry name" value="YcxB-like_C"/>
</dbReference>
<evidence type="ECO:0000313" key="3">
    <source>
        <dbReference type="EMBL" id="GLB32841.1"/>
    </source>
</evidence>
<dbReference type="RefSeq" id="WP_346066379.1">
    <property type="nucleotide sequence ID" value="NZ_BRPJ01000100.1"/>
</dbReference>
<organism evidence="3 4">
    <name type="scientific">Lacrimispora amygdalina</name>
    <dbReference type="NCBI Taxonomy" id="253257"/>
    <lineage>
        <taxon>Bacteria</taxon>
        <taxon>Bacillati</taxon>
        <taxon>Bacillota</taxon>
        <taxon>Clostridia</taxon>
        <taxon>Lachnospirales</taxon>
        <taxon>Lachnospiraceae</taxon>
        <taxon>Lacrimispora</taxon>
    </lineage>
</organism>
<keyword evidence="1" id="KW-1133">Transmembrane helix</keyword>
<reference evidence="3 4" key="1">
    <citation type="journal article" date="2024" name="Int. J. Syst. Evol. Microbiol.">
        <title>Lacrimispora brassicae sp. nov. isolated from fermented cabbage, and proposal of Clostridium indicum Gundawar et al. 2019 and Clostridium methoxybenzovorans Mechichi et al. 1999 as heterotypic synonyms of Lacrimispora amygdalina (Parshina et al. 2003) Haas and Blanchard 2020 and Lacrimispora indolis (McClung and McCoy 1957) Haas and Blanchard 2020, respectively.</title>
        <authorList>
            <person name="Kobayashi H."/>
            <person name="Tanizawa Y."/>
            <person name="Sakamoto M."/>
            <person name="Ohkuma M."/>
            <person name="Tohno M."/>
        </authorList>
    </citation>
    <scope>NUCLEOTIDE SEQUENCE [LARGE SCALE GENOMIC DNA]</scope>
    <source>
        <strain evidence="3 4">DSM 12857</strain>
    </source>
</reference>
<comment type="caution">
    <text evidence="3">The sequence shown here is derived from an EMBL/GenBank/DDBJ whole genome shotgun (WGS) entry which is preliminary data.</text>
</comment>
<feature type="transmembrane region" description="Helical" evidence="1">
    <location>
        <begin position="62"/>
        <end position="78"/>
    </location>
</feature>
<feature type="domain" description="YcxB-like C-terminal" evidence="2">
    <location>
        <begin position="110"/>
        <end position="165"/>
    </location>
</feature>
<sequence length="176" mass="21409">MDIVYKNTFTMTLERYLYFCDNPVGAEAKRRFRSWKLRNIWCIVLSILCGLLCFVLKEWLGLYMFAVACSLFFYRLLYQRKRLNKKLYNSLLRAQDSNEWIRTTIFTDVIKVQEGNTESIYEYSYIERITEDDIYFYLWHNSDFVFRLPKDSFIIGNSKEFKNFIIDRIFENRISS</sequence>
<dbReference type="Pfam" id="PF14317">
    <property type="entry name" value="YcxB"/>
    <property type="match status" value="1"/>
</dbReference>